<dbReference type="InterPro" id="IPR051141">
    <property type="entry name" value="UPF0339_domain"/>
</dbReference>
<dbReference type="PANTHER" id="PTHR40606">
    <property type="match status" value="1"/>
</dbReference>
<dbReference type="AlphaFoldDB" id="A0A4R3VVJ2"/>
<accession>A0A4R3VVJ2</accession>
<dbReference type="Gene3D" id="2.30.29.80">
    <property type="match status" value="1"/>
</dbReference>
<comment type="caution">
    <text evidence="4">The sequence shown here is derived from an EMBL/GenBank/DDBJ whole genome shotgun (WGS) entry which is preliminary data.</text>
</comment>
<dbReference type="InterPro" id="IPR036913">
    <property type="entry name" value="YegP-like_sf"/>
</dbReference>
<feature type="domain" description="DUF1508" evidence="3">
    <location>
        <begin position="21"/>
        <end position="67"/>
    </location>
</feature>
<dbReference type="PANTHER" id="PTHR40606:SF1">
    <property type="entry name" value="UPF0339 PROTEIN YEGP"/>
    <property type="match status" value="1"/>
</dbReference>
<evidence type="ECO:0000313" key="5">
    <source>
        <dbReference type="Proteomes" id="UP000295433"/>
    </source>
</evidence>
<evidence type="ECO:0000256" key="2">
    <source>
        <dbReference type="SAM" id="MobiDB-lite"/>
    </source>
</evidence>
<comment type="similarity">
    <text evidence="1">Belongs to the UPF0339 family. Duplicated subfamily.</text>
</comment>
<dbReference type="InterPro" id="IPR010879">
    <property type="entry name" value="DUF1508"/>
</dbReference>
<sequence>MPVKKRLGDEMSAKFEIFRGKNNQFYFRLKAGNGEPILASEGYTTKASAENGIESVKENAPHDARYERLTAKDGSPYFTLRAANHQVIGRSETYSSVSARDNGIESVKKNAPGAPTVDLTE</sequence>
<protein>
    <recommendedName>
        <fullName evidence="3">DUF1508 domain-containing protein</fullName>
    </recommendedName>
</protein>
<evidence type="ECO:0000256" key="1">
    <source>
        <dbReference type="ARBA" id="ARBA00007576"/>
    </source>
</evidence>
<feature type="region of interest" description="Disordered" evidence="2">
    <location>
        <begin position="93"/>
        <end position="121"/>
    </location>
</feature>
<dbReference type="EMBL" id="SMBY01000001">
    <property type="protein sequence ID" value="TCV09282.1"/>
    <property type="molecule type" value="Genomic_DNA"/>
</dbReference>
<dbReference type="Pfam" id="PF07411">
    <property type="entry name" value="DUF1508"/>
    <property type="match status" value="2"/>
</dbReference>
<keyword evidence="5" id="KW-1185">Reference proteome</keyword>
<name>A0A4R3VVJ2_9GAMM</name>
<evidence type="ECO:0000313" key="4">
    <source>
        <dbReference type="EMBL" id="TCV09282.1"/>
    </source>
</evidence>
<gene>
    <name evidence="4" type="ORF">EDC54_101812</name>
</gene>
<reference evidence="4 5" key="1">
    <citation type="submission" date="2019-03" db="EMBL/GenBank/DDBJ databases">
        <title>Genomic Encyclopedia of Type Strains, Phase IV (KMG-IV): sequencing the most valuable type-strain genomes for metagenomic binning, comparative biology and taxonomic classification.</title>
        <authorList>
            <person name="Goeker M."/>
        </authorList>
    </citation>
    <scope>NUCLEOTIDE SEQUENCE [LARGE SCALE GENOMIC DNA]</scope>
    <source>
        <strain evidence="4 5">DSM 16730</strain>
    </source>
</reference>
<dbReference type="Proteomes" id="UP000295433">
    <property type="component" value="Unassembled WGS sequence"/>
</dbReference>
<evidence type="ECO:0000259" key="3">
    <source>
        <dbReference type="Pfam" id="PF07411"/>
    </source>
</evidence>
<proteinExistence type="inferred from homology"/>
<feature type="domain" description="DUF1508" evidence="3">
    <location>
        <begin position="71"/>
        <end position="118"/>
    </location>
</feature>
<dbReference type="SUPFAM" id="SSF160113">
    <property type="entry name" value="YegP-like"/>
    <property type="match status" value="2"/>
</dbReference>
<organism evidence="4 5">
    <name type="scientific">Samsonia erythrinae</name>
    <dbReference type="NCBI Taxonomy" id="160434"/>
    <lineage>
        <taxon>Bacteria</taxon>
        <taxon>Pseudomonadati</taxon>
        <taxon>Pseudomonadota</taxon>
        <taxon>Gammaproteobacteria</taxon>
        <taxon>Enterobacterales</taxon>
        <taxon>Pectobacteriaceae</taxon>
        <taxon>Samsonia</taxon>
    </lineage>
</organism>